<dbReference type="NCBIfam" id="TIGR00222">
    <property type="entry name" value="panB"/>
    <property type="match status" value="1"/>
</dbReference>
<evidence type="ECO:0000313" key="11">
    <source>
        <dbReference type="EMBL" id="PXW91742.1"/>
    </source>
</evidence>
<dbReference type="SUPFAM" id="SSF51621">
    <property type="entry name" value="Phosphoenolpyruvate/pyruvate domain"/>
    <property type="match status" value="1"/>
</dbReference>
<keyword evidence="5 7" id="KW-0808">Transferase</keyword>
<dbReference type="PANTHER" id="PTHR20881">
    <property type="entry name" value="3-METHYL-2-OXOBUTANOATE HYDROXYMETHYLTRANSFERASE"/>
    <property type="match status" value="1"/>
</dbReference>
<keyword evidence="7" id="KW-0963">Cytoplasm</keyword>
<feature type="binding site" evidence="7 10">
    <location>
        <position position="43"/>
    </location>
    <ligand>
        <name>Mg(2+)</name>
        <dbReference type="ChEBI" id="CHEBI:18420"/>
    </ligand>
</feature>
<comment type="subcellular location">
    <subcellularLocation>
        <location evidence="7">Cytoplasm</location>
    </subcellularLocation>
</comment>
<name>A0A2V3WCF0_9BACI</name>
<dbReference type="EMBL" id="QJJR01000004">
    <property type="protein sequence ID" value="PXW91742.1"/>
    <property type="molecule type" value="Genomic_DNA"/>
</dbReference>
<feature type="binding site" evidence="7 9">
    <location>
        <begin position="43"/>
        <end position="44"/>
    </location>
    <ligand>
        <name>3-methyl-2-oxobutanoate</name>
        <dbReference type="ChEBI" id="CHEBI:11851"/>
    </ligand>
</feature>
<dbReference type="AlphaFoldDB" id="A0A2V3WCF0"/>
<dbReference type="PIRSF" id="PIRSF000388">
    <property type="entry name" value="Pantoate_hydroxy_MeTrfase"/>
    <property type="match status" value="1"/>
</dbReference>
<comment type="caution">
    <text evidence="11">The sequence shown here is derived from an EMBL/GenBank/DDBJ whole genome shotgun (WGS) entry which is preliminary data.</text>
</comment>
<dbReference type="PANTHER" id="PTHR20881:SF0">
    <property type="entry name" value="3-METHYL-2-OXOBUTANOATE HYDROXYMETHYLTRANSFERASE"/>
    <property type="match status" value="1"/>
</dbReference>
<sequence length="281" mass="30439">MKSHVDFLAMKEAGEKITMLTAYDYPSAKLAEAAGVDLLLVGDSVGMVMLGYASTVEVTIDDMVHHAKAARRGATDTFIVVDMPFMSYHISLETSLTHALRLFQTTGAQALKVEGASTEVCQLITRLTSAGIPVVAHLGLTPQAVNVLGGFKVQGKTEAGAKQLIEEAKKVEKSGAILCVLEGIPEPLARFVADHLKIPTIGIGASQACDGQVLVYHDLLQYGSARLPKFVKTYADLNETVLQALKQYVKEVKTGQFPALKHTYSSQEQQILRWEDEDGNH</sequence>
<dbReference type="GO" id="GO:0005737">
    <property type="term" value="C:cytoplasm"/>
    <property type="evidence" value="ECO:0007669"/>
    <property type="project" value="UniProtKB-SubCell"/>
</dbReference>
<keyword evidence="4 7" id="KW-0566">Pantothenate biosynthesis</keyword>
<dbReference type="CDD" id="cd06557">
    <property type="entry name" value="KPHMT-like"/>
    <property type="match status" value="1"/>
</dbReference>
<organism evidence="11 12">
    <name type="scientific">Streptohalobacillus salinus</name>
    <dbReference type="NCBI Taxonomy" id="621096"/>
    <lineage>
        <taxon>Bacteria</taxon>
        <taxon>Bacillati</taxon>
        <taxon>Bacillota</taxon>
        <taxon>Bacilli</taxon>
        <taxon>Bacillales</taxon>
        <taxon>Bacillaceae</taxon>
        <taxon>Streptohalobacillus</taxon>
    </lineage>
</organism>
<feature type="binding site" evidence="7 9">
    <location>
        <position position="82"/>
    </location>
    <ligand>
        <name>3-methyl-2-oxobutanoate</name>
        <dbReference type="ChEBI" id="CHEBI:11851"/>
    </ligand>
</feature>
<evidence type="ECO:0000256" key="8">
    <source>
        <dbReference type="PIRSR" id="PIRSR000388-1"/>
    </source>
</evidence>
<feature type="active site" description="Proton acceptor" evidence="7 8">
    <location>
        <position position="182"/>
    </location>
</feature>
<dbReference type="FunFam" id="3.20.20.60:FF:000003">
    <property type="entry name" value="3-methyl-2-oxobutanoate hydroxymethyltransferase"/>
    <property type="match status" value="1"/>
</dbReference>
<evidence type="ECO:0000256" key="7">
    <source>
        <dbReference type="HAMAP-Rule" id="MF_00156"/>
    </source>
</evidence>
<dbReference type="RefSeq" id="WP_110251040.1">
    <property type="nucleotide sequence ID" value="NZ_QJJR01000004.1"/>
</dbReference>
<keyword evidence="11" id="KW-0489">Methyltransferase</keyword>
<feature type="binding site" evidence="7 9">
    <location>
        <position position="112"/>
    </location>
    <ligand>
        <name>3-methyl-2-oxobutanoate</name>
        <dbReference type="ChEBI" id="CHEBI:11851"/>
    </ligand>
</feature>
<dbReference type="InterPro" id="IPR003700">
    <property type="entry name" value="Pantoate_hydroxy_MeTrfase"/>
</dbReference>
<dbReference type="GO" id="GO:0000287">
    <property type="term" value="F:magnesium ion binding"/>
    <property type="evidence" value="ECO:0007669"/>
    <property type="project" value="TreeGrafter"/>
</dbReference>
<dbReference type="GO" id="GO:0015940">
    <property type="term" value="P:pantothenate biosynthetic process"/>
    <property type="evidence" value="ECO:0007669"/>
    <property type="project" value="UniProtKB-UniRule"/>
</dbReference>
<evidence type="ECO:0000256" key="10">
    <source>
        <dbReference type="PIRSR" id="PIRSR000388-3"/>
    </source>
</evidence>
<evidence type="ECO:0000256" key="6">
    <source>
        <dbReference type="ARBA" id="ARBA00056497"/>
    </source>
</evidence>
<evidence type="ECO:0000256" key="4">
    <source>
        <dbReference type="ARBA" id="ARBA00022655"/>
    </source>
</evidence>
<dbReference type="EC" id="2.1.2.11" evidence="7"/>
<proteinExistence type="inferred from homology"/>
<evidence type="ECO:0000313" key="12">
    <source>
        <dbReference type="Proteomes" id="UP000247922"/>
    </source>
</evidence>
<reference evidence="11 12" key="1">
    <citation type="submission" date="2018-05" db="EMBL/GenBank/DDBJ databases">
        <title>Genomic Encyclopedia of Type Strains, Phase IV (KMG-IV): sequencing the most valuable type-strain genomes for metagenomic binning, comparative biology and taxonomic classification.</title>
        <authorList>
            <person name="Goeker M."/>
        </authorList>
    </citation>
    <scope>NUCLEOTIDE SEQUENCE [LARGE SCALE GENOMIC DNA]</scope>
    <source>
        <strain evidence="11 12">DSM 22440</strain>
    </source>
</reference>
<accession>A0A2V3WCF0</accession>
<dbReference type="OrthoDB" id="9781789at2"/>
<dbReference type="Gene3D" id="3.20.20.60">
    <property type="entry name" value="Phosphoenolpyruvate-binding domains"/>
    <property type="match status" value="1"/>
</dbReference>
<dbReference type="UniPathway" id="UPA00028">
    <property type="reaction ID" value="UER00003"/>
</dbReference>
<dbReference type="GO" id="GO:0032259">
    <property type="term" value="P:methylation"/>
    <property type="evidence" value="ECO:0007669"/>
    <property type="project" value="UniProtKB-KW"/>
</dbReference>
<comment type="cofactor">
    <cofactor evidence="7 10">
        <name>Mg(2+)</name>
        <dbReference type="ChEBI" id="CHEBI:18420"/>
    </cofactor>
    <text evidence="7 10">Binds 1 Mg(2+) ion per subunit.</text>
</comment>
<dbReference type="GO" id="GO:0003864">
    <property type="term" value="F:3-methyl-2-oxobutanoate hydroxymethyltransferase activity"/>
    <property type="evidence" value="ECO:0007669"/>
    <property type="project" value="UniProtKB-UniRule"/>
</dbReference>
<comment type="similarity">
    <text evidence="2 7">Belongs to the PanB family.</text>
</comment>
<dbReference type="NCBIfam" id="NF001452">
    <property type="entry name" value="PRK00311.1"/>
    <property type="match status" value="1"/>
</dbReference>
<protein>
    <recommendedName>
        <fullName evidence="7">3-methyl-2-oxobutanoate hydroxymethyltransferase</fullName>
        <ecNumber evidence="7">2.1.2.11</ecNumber>
    </recommendedName>
    <alternativeName>
        <fullName evidence="7">Ketopantoate hydroxymethyltransferase</fullName>
        <shortName evidence="7">KPHMT</shortName>
    </alternativeName>
</protein>
<dbReference type="Proteomes" id="UP000247922">
    <property type="component" value="Unassembled WGS sequence"/>
</dbReference>
<evidence type="ECO:0000256" key="2">
    <source>
        <dbReference type="ARBA" id="ARBA00008676"/>
    </source>
</evidence>
<dbReference type="GO" id="GO:0008168">
    <property type="term" value="F:methyltransferase activity"/>
    <property type="evidence" value="ECO:0007669"/>
    <property type="project" value="UniProtKB-KW"/>
</dbReference>
<keyword evidence="7 10" id="KW-0479">Metal-binding</keyword>
<keyword evidence="12" id="KW-1185">Reference proteome</keyword>
<dbReference type="Pfam" id="PF02548">
    <property type="entry name" value="Pantoate_transf"/>
    <property type="match status" value="1"/>
</dbReference>
<evidence type="ECO:0000256" key="1">
    <source>
        <dbReference type="ARBA" id="ARBA00005033"/>
    </source>
</evidence>
<feature type="binding site" evidence="7 10">
    <location>
        <position position="114"/>
    </location>
    <ligand>
        <name>Mg(2+)</name>
        <dbReference type="ChEBI" id="CHEBI:18420"/>
    </ligand>
</feature>
<dbReference type="InterPro" id="IPR040442">
    <property type="entry name" value="Pyrv_kinase-like_dom_sf"/>
</dbReference>
<evidence type="ECO:0000256" key="9">
    <source>
        <dbReference type="PIRSR" id="PIRSR000388-2"/>
    </source>
</evidence>
<comment type="subunit">
    <text evidence="3 7">Homodecamer; pentamer of dimers.</text>
</comment>
<comment type="pathway">
    <text evidence="1 7">Cofactor biosynthesis; (R)-pantothenate biosynthesis; (R)-pantoate from 3-methyl-2-oxobutanoate: step 1/2.</text>
</comment>
<dbReference type="InterPro" id="IPR015813">
    <property type="entry name" value="Pyrv/PenolPyrv_kinase-like_dom"/>
</dbReference>
<comment type="function">
    <text evidence="6 7">Catalyzes the reversible reaction in which hydroxymethyl group from 5,10-methylenetetrahydrofolate is transferred onto alpha-ketoisovalerate to form ketopantoate.</text>
</comment>
<evidence type="ECO:0000256" key="3">
    <source>
        <dbReference type="ARBA" id="ARBA00011424"/>
    </source>
</evidence>
<gene>
    <name evidence="7" type="primary">panB</name>
    <name evidence="11" type="ORF">DES38_104175</name>
</gene>
<evidence type="ECO:0000256" key="5">
    <source>
        <dbReference type="ARBA" id="ARBA00022679"/>
    </source>
</evidence>
<dbReference type="HAMAP" id="MF_00156">
    <property type="entry name" value="PanB"/>
    <property type="match status" value="1"/>
</dbReference>
<feature type="binding site" evidence="7 10">
    <location>
        <position position="82"/>
    </location>
    <ligand>
        <name>Mg(2+)</name>
        <dbReference type="ChEBI" id="CHEBI:18420"/>
    </ligand>
</feature>
<keyword evidence="7 10" id="KW-0460">Magnesium</keyword>
<comment type="catalytic activity">
    <reaction evidence="7">
        <text>(6R)-5,10-methylene-5,6,7,8-tetrahydrofolate + 3-methyl-2-oxobutanoate + H2O = 2-dehydropantoate + (6S)-5,6,7,8-tetrahydrofolate</text>
        <dbReference type="Rhea" id="RHEA:11824"/>
        <dbReference type="ChEBI" id="CHEBI:11561"/>
        <dbReference type="ChEBI" id="CHEBI:11851"/>
        <dbReference type="ChEBI" id="CHEBI:15377"/>
        <dbReference type="ChEBI" id="CHEBI:15636"/>
        <dbReference type="ChEBI" id="CHEBI:57453"/>
        <dbReference type="EC" id="2.1.2.11"/>
    </reaction>
</comment>